<gene>
    <name evidence="3" type="ORF">WG66_6232</name>
</gene>
<keyword evidence="2" id="KW-0732">Signal</keyword>
<sequence length="399" mass="43004">MWSPVPLQLALLVPLAWCKPALAPTSRDVDGGRSKIAPKVFIFSMFDAEADVWYNIPEFNLLAHNISVPGFSPLFPQAHCTSSGTICQATFGEGEINAASTISSLLYSPQFDLTKTYFLIGGIAGINPKLGTLGSVTFARYAVQVDLQFEIDGREIPAGFNTGYVPQGSRNPDQYPQSIYGTEVFEVNDALRQVAYEFAKTAELVDTPEAKAYRANYAGVEAFAAAANPPSVVLCDTATADTFWAGTLLAEAFENTTRLWTNGTGVYCSTQQEDNATLEVLMRGDISGLVDFSRIIIMRTGSDIDRPFPGQTSAEGLFADQGGFLVSVENIYVAGVKVVQGIMNGWDSKFSAGVKPANYIGDIFGSLGGQPDFGPGSIFGGQQAPSTRRSLMRKRNSRR</sequence>
<feature type="chain" id="PRO_5006902181" description="Purine nucleoside permease" evidence="2">
    <location>
        <begin position="19"/>
        <end position="399"/>
    </location>
</feature>
<feature type="signal peptide" evidence="2">
    <location>
        <begin position="1"/>
        <end position="18"/>
    </location>
</feature>
<dbReference type="EMBL" id="LATX01001501">
    <property type="protein sequence ID" value="KTB41264.1"/>
    <property type="molecule type" value="Genomic_DNA"/>
</dbReference>
<proteinExistence type="predicted"/>
<dbReference type="PANTHER" id="PTHR38643">
    <property type="entry name" value="PURINE NUCLEOSIDE PERMEASE C285.05-RELATED"/>
    <property type="match status" value="1"/>
</dbReference>
<evidence type="ECO:0000313" key="4">
    <source>
        <dbReference type="Proteomes" id="UP000054988"/>
    </source>
</evidence>
<dbReference type="AlphaFoldDB" id="A0A0W0FY57"/>
<dbReference type="Proteomes" id="UP000054988">
    <property type="component" value="Unassembled WGS sequence"/>
</dbReference>
<protein>
    <recommendedName>
        <fullName evidence="5">Purine nucleoside permease</fullName>
    </recommendedName>
</protein>
<feature type="region of interest" description="Disordered" evidence="1">
    <location>
        <begin position="375"/>
        <end position="399"/>
    </location>
</feature>
<dbReference type="InterPro" id="IPR009486">
    <property type="entry name" value="Pur_nuclsid_perm"/>
</dbReference>
<comment type="caution">
    <text evidence="3">The sequence shown here is derived from an EMBL/GenBank/DDBJ whole genome shotgun (WGS) entry which is preliminary data.</text>
</comment>
<dbReference type="GO" id="GO:0005783">
    <property type="term" value="C:endoplasmic reticulum"/>
    <property type="evidence" value="ECO:0007669"/>
    <property type="project" value="TreeGrafter"/>
</dbReference>
<name>A0A0W0FY57_MONRR</name>
<dbReference type="eggNOG" id="ENOG502QQPU">
    <property type="taxonomic scope" value="Eukaryota"/>
</dbReference>
<evidence type="ECO:0008006" key="5">
    <source>
        <dbReference type="Google" id="ProtNLM"/>
    </source>
</evidence>
<accession>A0A0W0FY57</accession>
<feature type="compositionally biased region" description="Basic residues" evidence="1">
    <location>
        <begin position="390"/>
        <end position="399"/>
    </location>
</feature>
<dbReference type="GO" id="GO:0055085">
    <property type="term" value="P:transmembrane transport"/>
    <property type="evidence" value="ECO:0007669"/>
    <property type="project" value="InterPro"/>
</dbReference>
<evidence type="ECO:0000313" key="3">
    <source>
        <dbReference type="EMBL" id="KTB41264.1"/>
    </source>
</evidence>
<dbReference type="InterPro" id="IPR035994">
    <property type="entry name" value="Nucleoside_phosphorylase_sf"/>
</dbReference>
<evidence type="ECO:0000256" key="2">
    <source>
        <dbReference type="SAM" id="SignalP"/>
    </source>
</evidence>
<dbReference type="PANTHER" id="PTHR38643:SF1">
    <property type="entry name" value="PURINE NUCLEOSIDE PERMEASE C285.05-RELATED"/>
    <property type="match status" value="1"/>
</dbReference>
<organism evidence="3 4">
    <name type="scientific">Moniliophthora roreri</name>
    <name type="common">Frosty pod rot fungus</name>
    <name type="synonym">Monilia roreri</name>
    <dbReference type="NCBI Taxonomy" id="221103"/>
    <lineage>
        <taxon>Eukaryota</taxon>
        <taxon>Fungi</taxon>
        <taxon>Dikarya</taxon>
        <taxon>Basidiomycota</taxon>
        <taxon>Agaricomycotina</taxon>
        <taxon>Agaricomycetes</taxon>
        <taxon>Agaricomycetidae</taxon>
        <taxon>Agaricales</taxon>
        <taxon>Marasmiineae</taxon>
        <taxon>Marasmiaceae</taxon>
        <taxon>Moniliophthora</taxon>
    </lineage>
</organism>
<evidence type="ECO:0000256" key="1">
    <source>
        <dbReference type="SAM" id="MobiDB-lite"/>
    </source>
</evidence>
<dbReference type="Gene3D" id="3.40.50.1580">
    <property type="entry name" value="Nucleoside phosphorylase domain"/>
    <property type="match status" value="1"/>
</dbReference>
<dbReference type="GO" id="GO:0009116">
    <property type="term" value="P:nucleoside metabolic process"/>
    <property type="evidence" value="ECO:0007669"/>
    <property type="project" value="InterPro"/>
</dbReference>
<dbReference type="Pfam" id="PF06516">
    <property type="entry name" value="NUP"/>
    <property type="match status" value="1"/>
</dbReference>
<dbReference type="GO" id="GO:0003824">
    <property type="term" value="F:catalytic activity"/>
    <property type="evidence" value="ECO:0007669"/>
    <property type="project" value="InterPro"/>
</dbReference>
<reference evidence="3 4" key="1">
    <citation type="submission" date="2015-12" db="EMBL/GenBank/DDBJ databases">
        <title>Draft genome sequence of Moniliophthora roreri, the causal agent of frosty pod rot of cacao.</title>
        <authorList>
            <person name="Aime M.C."/>
            <person name="Diaz-Valderrama J.R."/>
            <person name="Kijpornyongpan T."/>
            <person name="Phillips-Mora W."/>
        </authorList>
    </citation>
    <scope>NUCLEOTIDE SEQUENCE [LARGE SCALE GENOMIC DNA]</scope>
    <source>
        <strain evidence="3 4">MCA 2952</strain>
    </source>
</reference>